<dbReference type="STRING" id="4432.A0A1U7ZHZ9"/>
<evidence type="ECO:0000256" key="4">
    <source>
        <dbReference type="ARBA" id="ARBA00023157"/>
    </source>
</evidence>
<evidence type="ECO:0000256" key="3">
    <source>
        <dbReference type="ARBA" id="ARBA00022729"/>
    </source>
</evidence>
<dbReference type="RefSeq" id="XP_010247297.1">
    <property type="nucleotide sequence ID" value="XM_010248995.2"/>
</dbReference>
<proteinExistence type="inferred from homology"/>
<dbReference type="AlphaFoldDB" id="A0A1U7ZHZ9"/>
<dbReference type="GO" id="GO:0005179">
    <property type="term" value="F:hormone activity"/>
    <property type="evidence" value="ECO:0007669"/>
    <property type="project" value="UniProtKB-KW"/>
</dbReference>
<sequence>MGMNGHPPCEVPYLQRLLYTDTHRQTERREEMQVQTKMMAASSNRSSLGFILATLLLLQLLYSGCVRVSAAESSERYRQCNGSIAECSEEEEVLMESEISRRFLAQSNSIGYGALKPNQPACGGPKGTSYSGSCLPNPSNPQNRGCSKIYRCRTGSS</sequence>
<dbReference type="Pfam" id="PF05498">
    <property type="entry name" value="RALF"/>
    <property type="match status" value="1"/>
</dbReference>
<gene>
    <name evidence="7" type="primary">LOC104590362</name>
</gene>
<evidence type="ECO:0000256" key="2">
    <source>
        <dbReference type="ARBA" id="ARBA00022702"/>
    </source>
</evidence>
<evidence type="ECO:0000313" key="7">
    <source>
        <dbReference type="RefSeq" id="XP_010247297.1"/>
    </source>
</evidence>
<keyword evidence="3" id="KW-0732">Signal</keyword>
<dbReference type="KEGG" id="nnu:104590362"/>
<keyword evidence="5" id="KW-1133">Transmembrane helix</keyword>
<dbReference type="Proteomes" id="UP000189703">
    <property type="component" value="Unplaced"/>
</dbReference>
<keyword evidence="5" id="KW-0812">Transmembrane</keyword>
<protein>
    <submittedName>
        <fullName evidence="7">Protein RALF-like 32</fullName>
    </submittedName>
</protein>
<keyword evidence="4" id="KW-1015">Disulfide bond</keyword>
<organism evidence="6 7">
    <name type="scientific">Nelumbo nucifera</name>
    <name type="common">Sacred lotus</name>
    <dbReference type="NCBI Taxonomy" id="4432"/>
    <lineage>
        <taxon>Eukaryota</taxon>
        <taxon>Viridiplantae</taxon>
        <taxon>Streptophyta</taxon>
        <taxon>Embryophyta</taxon>
        <taxon>Tracheophyta</taxon>
        <taxon>Spermatophyta</taxon>
        <taxon>Magnoliopsida</taxon>
        <taxon>Proteales</taxon>
        <taxon>Nelumbonaceae</taxon>
        <taxon>Nelumbo</taxon>
    </lineage>
</organism>
<dbReference type="InParanoid" id="A0A1U7ZHZ9"/>
<dbReference type="PANTHER" id="PTHR33136:SF4">
    <property type="entry name" value="PROTEIN RALF-LIKE 32"/>
    <property type="match status" value="1"/>
</dbReference>
<dbReference type="OMA" id="NPRYRAC"/>
<accession>A0A1U7ZHZ9</accession>
<dbReference type="InterPro" id="IPR008801">
    <property type="entry name" value="RALF"/>
</dbReference>
<evidence type="ECO:0000256" key="1">
    <source>
        <dbReference type="ARBA" id="ARBA00009178"/>
    </source>
</evidence>
<reference evidence="7" key="1">
    <citation type="submission" date="2025-08" db="UniProtKB">
        <authorList>
            <consortium name="RefSeq"/>
        </authorList>
    </citation>
    <scope>IDENTIFICATION</scope>
</reference>
<dbReference type="GeneID" id="104590362"/>
<evidence type="ECO:0000313" key="6">
    <source>
        <dbReference type="Proteomes" id="UP000189703"/>
    </source>
</evidence>
<dbReference type="eggNOG" id="ENOG502S5DT">
    <property type="taxonomic scope" value="Eukaryota"/>
</dbReference>
<keyword evidence="6" id="KW-1185">Reference proteome</keyword>
<keyword evidence="2" id="KW-0372">Hormone</keyword>
<feature type="transmembrane region" description="Helical" evidence="5">
    <location>
        <begin position="48"/>
        <end position="68"/>
    </location>
</feature>
<keyword evidence="5" id="KW-0472">Membrane</keyword>
<comment type="similarity">
    <text evidence="1">Belongs to the plant rapid alkalinization factor (RALF) family.</text>
</comment>
<dbReference type="GO" id="GO:0019722">
    <property type="term" value="P:calcium-mediated signaling"/>
    <property type="evidence" value="ECO:0000318"/>
    <property type="project" value="GO_Central"/>
</dbReference>
<dbReference type="OrthoDB" id="1921542at2759"/>
<name>A0A1U7ZHZ9_NELNU</name>
<dbReference type="FunCoup" id="A0A1U7ZHZ9">
    <property type="interactions" value="235"/>
</dbReference>
<evidence type="ECO:0000256" key="5">
    <source>
        <dbReference type="SAM" id="Phobius"/>
    </source>
</evidence>
<dbReference type="PANTHER" id="PTHR33136">
    <property type="entry name" value="RAPID ALKALINIZATION FACTOR-LIKE"/>
    <property type="match status" value="1"/>
</dbReference>